<accession>A0A6M5YLK3</accession>
<dbReference type="EMBL" id="CP053452">
    <property type="protein sequence ID" value="QJW94848.1"/>
    <property type="molecule type" value="Genomic_DNA"/>
</dbReference>
<proteinExistence type="predicted"/>
<reference evidence="2" key="1">
    <citation type="submission" date="2020-05" db="EMBL/GenBank/DDBJ databases">
        <title>Frigoriglobus tundricola gen. nov., sp. nov., a psychrotolerant cellulolytic planctomycete of the family Gemmataceae with two divergent copies of 16S rRNA gene.</title>
        <authorList>
            <person name="Kulichevskaya I.S."/>
            <person name="Ivanova A.A."/>
            <person name="Naumoff D.G."/>
            <person name="Beletsky A.V."/>
            <person name="Rijpstra W.I.C."/>
            <person name="Sinninghe Damste J.S."/>
            <person name="Mardanov A.V."/>
            <person name="Ravin N.V."/>
            <person name="Dedysh S.N."/>
        </authorList>
    </citation>
    <scope>NUCLEOTIDE SEQUENCE [LARGE SCALE GENOMIC DNA]</scope>
    <source>
        <strain evidence="2">PL17</strain>
    </source>
</reference>
<protein>
    <submittedName>
        <fullName evidence="1">Uncharacterized protein</fullName>
    </submittedName>
</protein>
<dbReference type="Pfam" id="PF20360">
    <property type="entry name" value="DUF6655"/>
    <property type="match status" value="1"/>
</dbReference>
<organism evidence="1 2">
    <name type="scientific">Frigoriglobus tundricola</name>
    <dbReference type="NCBI Taxonomy" id="2774151"/>
    <lineage>
        <taxon>Bacteria</taxon>
        <taxon>Pseudomonadati</taxon>
        <taxon>Planctomycetota</taxon>
        <taxon>Planctomycetia</taxon>
        <taxon>Gemmatales</taxon>
        <taxon>Gemmataceae</taxon>
        <taxon>Frigoriglobus</taxon>
    </lineage>
</organism>
<dbReference type="RefSeq" id="WP_171470760.1">
    <property type="nucleotide sequence ID" value="NZ_CP053452.2"/>
</dbReference>
<dbReference type="Proteomes" id="UP000503447">
    <property type="component" value="Chromosome"/>
</dbReference>
<evidence type="ECO:0000313" key="2">
    <source>
        <dbReference type="Proteomes" id="UP000503447"/>
    </source>
</evidence>
<dbReference type="InterPro" id="IPR046596">
    <property type="entry name" value="DUF6655"/>
</dbReference>
<dbReference type="AlphaFoldDB" id="A0A6M5YLK3"/>
<evidence type="ECO:0000313" key="1">
    <source>
        <dbReference type="EMBL" id="QJW94848.1"/>
    </source>
</evidence>
<keyword evidence="2" id="KW-1185">Reference proteome</keyword>
<name>A0A6M5YLK3_9BACT</name>
<sequence length="269" mass="28983">MRVRLTARRASGLLLVALVGCGTTRMTDSPRAATEMLLTSQAVDYAVAQLDFSVLGEQTVFLDTTALDKDLVDKGYLVSTVRQQLLAHGALLQEDKWRAQFVVELRAGALGTDRQGVMVGTPAVSLPSVIPGLPTSIPEIALMKKNEQRGVAKIGVFAYNRVTGRAVWQSGLIDSSSQEKNTWVFGTGPFTRGTLRKRTELVGQPLPDITHPGELFDHKGEKELARVINAAGKEQFYPNHNVPAPPQPLPAALLGVTGGAILADQPLLR</sequence>
<gene>
    <name evidence="1" type="ORF">FTUN_2374</name>
</gene>
<dbReference type="PROSITE" id="PS51257">
    <property type="entry name" value="PROKAR_LIPOPROTEIN"/>
    <property type="match status" value="1"/>
</dbReference>
<dbReference type="KEGG" id="ftj:FTUN_2374"/>